<name>A0A1I6FQK0_9FLAO</name>
<reference evidence="2 3" key="1">
    <citation type="submission" date="2016-10" db="EMBL/GenBank/DDBJ databases">
        <authorList>
            <person name="de Groot N.N."/>
        </authorList>
    </citation>
    <scope>NUCLEOTIDE SEQUENCE [LARGE SCALE GENOMIC DNA]</scope>
    <source>
        <strain evidence="2 3">DSM 21019</strain>
    </source>
</reference>
<dbReference type="Gene3D" id="3.90.1170.50">
    <property type="entry name" value="Aldehyde oxidase/xanthine dehydrogenase, a/b hammerhead"/>
    <property type="match status" value="1"/>
</dbReference>
<dbReference type="STRING" id="400055.SAMN04490243_0448"/>
<dbReference type="PIRSF" id="PIRSF036389">
    <property type="entry name" value="IOR_B"/>
    <property type="match status" value="1"/>
</dbReference>
<gene>
    <name evidence="2" type="ORF">SAMN04490243_0448</name>
</gene>
<evidence type="ECO:0000259" key="1">
    <source>
        <dbReference type="SMART" id="SM01008"/>
    </source>
</evidence>
<feature type="domain" description="Aldehyde oxidase/xanthine dehydrogenase a/b hammerhead" evidence="1">
    <location>
        <begin position="212"/>
        <end position="307"/>
    </location>
</feature>
<dbReference type="InterPro" id="IPR012368">
    <property type="entry name" value="OxRdtase_Mopterin-bd_su_IorB"/>
</dbReference>
<dbReference type="PANTHER" id="PTHR47495">
    <property type="entry name" value="ALDEHYDE DEHYDROGENASE"/>
    <property type="match status" value="1"/>
</dbReference>
<proteinExistence type="predicted"/>
<dbReference type="SMART" id="SM01008">
    <property type="entry name" value="Ald_Xan_dh_C"/>
    <property type="match status" value="1"/>
</dbReference>
<dbReference type="RefSeq" id="WP_092980319.1">
    <property type="nucleotide sequence ID" value="NZ_FOYQ01000001.1"/>
</dbReference>
<dbReference type="AlphaFoldDB" id="A0A1I6FQK0"/>
<dbReference type="InterPro" id="IPR046867">
    <property type="entry name" value="AldOxase/xan_DH_MoCoBD2"/>
</dbReference>
<dbReference type="EMBL" id="FOYQ01000001">
    <property type="protein sequence ID" value="SFR32223.1"/>
    <property type="molecule type" value="Genomic_DNA"/>
</dbReference>
<dbReference type="GO" id="GO:0016491">
    <property type="term" value="F:oxidoreductase activity"/>
    <property type="evidence" value="ECO:0007669"/>
    <property type="project" value="InterPro"/>
</dbReference>
<dbReference type="InterPro" id="IPR008274">
    <property type="entry name" value="AldOxase/xan_DH_MoCoBD1"/>
</dbReference>
<protein>
    <submittedName>
        <fullName evidence="2">Isoquinoline 1-oxidoreductase, beta subunit</fullName>
    </submittedName>
</protein>
<dbReference type="PROSITE" id="PS51318">
    <property type="entry name" value="TAT"/>
    <property type="match status" value="1"/>
</dbReference>
<dbReference type="InterPro" id="IPR000674">
    <property type="entry name" value="Ald_Oxase/Xan_DH_a/b"/>
</dbReference>
<dbReference type="InterPro" id="IPR006311">
    <property type="entry name" value="TAT_signal"/>
</dbReference>
<dbReference type="InterPro" id="IPR036856">
    <property type="entry name" value="Ald_Oxase/Xan_DH_a/b_sf"/>
</dbReference>
<dbReference type="InterPro" id="IPR052516">
    <property type="entry name" value="N-heterocyclic_Hydroxylase"/>
</dbReference>
<dbReference type="SUPFAM" id="SSF56003">
    <property type="entry name" value="Molybdenum cofactor-binding domain"/>
    <property type="match status" value="2"/>
</dbReference>
<dbReference type="InterPro" id="IPR037165">
    <property type="entry name" value="AldOxase/xan_DH_Mopterin-bd_sf"/>
</dbReference>
<sequence length="739" mass="80682">MTLVKTTFGRRAFIRNTGLASGGLVLGFSWLASCKDEAAMEAALQMPDSWFDINGFLKIGDNGLVTIMSPNPEIGQNVKTAMPMIVADELDVDWAKVLVEQAPLNTDIFTRQLAGGSQSIRQGWQGLRLAGATARQMLKQAAANAWQVPVGEIVTAAGMISHEGSGNSAGYGEMAAAAGALEVPEEVVLKEPGEFSIIGTDRKNVDGKKIVTGQPLFGLDVDRDNMRIAMVVHPPAFGQKFKSANLEEIKAMPGIQDAFHQVVYPEGAELQWSDGGHVPEMLVIVGNSTWEVMQAKRAVQAEWEADGPLESTEYHNTELAKLLEQAPDNPGRRDGNPEAAFARAATIVEKTYSAPYLAHNTMEPMNFFAHVTADKAELLGPIQTPEYLENTLAGILEMPKENIDIMMTRMGGGFGRRLYGSFAVEAAVISKRIQAPVKVVYSREDDMTQGTYRPSYMVRYRAGLDADGKLIAWHMRAAGTNDGGYFANRFPAGAVENYLSEGHTLRTEVTTGAWRAPTSNFMAGVENAFLDEVAEAAGKDPIAFRLELFDRSINDPVGDPEKNDYDPERYAGVLRLVRDKSNWDSSSPNAEKRGVAAYYCHNSYVAQVLDVEMNAGVPRADKIWCAVDCGIVINPLSARNQIEGGIVDGIGHATFSALTFEDGKPQQDNFDTYRLIRHSEAPREIETFFVDNGIDPTGLGEPSLPPVMGALANAMYRKAGKRYYHQPFVGSQEDRRIIG</sequence>
<dbReference type="PROSITE" id="PS51257">
    <property type="entry name" value="PROKAR_LIPOPROTEIN"/>
    <property type="match status" value="1"/>
</dbReference>
<accession>A0A1I6FQK0</accession>
<dbReference type="Pfam" id="PF20256">
    <property type="entry name" value="MoCoBD_2"/>
    <property type="match status" value="2"/>
</dbReference>
<dbReference type="Proteomes" id="UP000199534">
    <property type="component" value="Unassembled WGS sequence"/>
</dbReference>
<dbReference type="SUPFAM" id="SSF54665">
    <property type="entry name" value="CO dehydrogenase molybdoprotein N-domain-like"/>
    <property type="match status" value="1"/>
</dbReference>
<dbReference type="Gene3D" id="3.30.365.10">
    <property type="entry name" value="Aldehyde oxidase/xanthine dehydrogenase, molybdopterin binding domain"/>
    <property type="match status" value="4"/>
</dbReference>
<evidence type="ECO:0000313" key="3">
    <source>
        <dbReference type="Proteomes" id="UP000199534"/>
    </source>
</evidence>
<keyword evidence="3" id="KW-1185">Reference proteome</keyword>
<dbReference type="Pfam" id="PF02738">
    <property type="entry name" value="MoCoBD_1"/>
    <property type="match status" value="1"/>
</dbReference>
<dbReference type="OrthoDB" id="9767994at2"/>
<evidence type="ECO:0000313" key="2">
    <source>
        <dbReference type="EMBL" id="SFR32223.1"/>
    </source>
</evidence>
<dbReference type="PANTHER" id="PTHR47495:SF2">
    <property type="entry name" value="ALDEHYDE DEHYDROGENASE"/>
    <property type="match status" value="1"/>
</dbReference>
<organism evidence="2 3">
    <name type="scientific">Robiginitalea myxolifaciens</name>
    <dbReference type="NCBI Taxonomy" id="400055"/>
    <lineage>
        <taxon>Bacteria</taxon>
        <taxon>Pseudomonadati</taxon>
        <taxon>Bacteroidota</taxon>
        <taxon>Flavobacteriia</taxon>
        <taxon>Flavobacteriales</taxon>
        <taxon>Flavobacteriaceae</taxon>
        <taxon>Robiginitalea</taxon>
    </lineage>
</organism>